<dbReference type="EMBL" id="RJVI01000001">
    <property type="protein sequence ID" value="ROR34263.1"/>
    <property type="molecule type" value="Genomic_DNA"/>
</dbReference>
<name>A0A3N1Y631_9GAMM</name>
<accession>A0A3N1Y631</accession>
<dbReference type="RefSeq" id="WP_170164997.1">
    <property type="nucleotide sequence ID" value="NZ_RJVI01000001.1"/>
</dbReference>
<comment type="caution">
    <text evidence="2">The sequence shown here is derived from an EMBL/GenBank/DDBJ whole genome shotgun (WGS) entry which is preliminary data.</text>
</comment>
<evidence type="ECO:0000313" key="2">
    <source>
        <dbReference type="EMBL" id="ROR34263.1"/>
    </source>
</evidence>
<protein>
    <submittedName>
        <fullName evidence="2">YfaZ</fullName>
    </submittedName>
</protein>
<dbReference type="AlphaFoldDB" id="A0A3N1Y631"/>
<dbReference type="Pfam" id="PF07437">
    <property type="entry name" value="YfaZ"/>
    <property type="match status" value="1"/>
</dbReference>
<sequence>MKARHLAALLLGAAALGVRAQGLDISLSDDAVRAAYTSAVAASRLGNAQWNIGLIANDGDDALAHGGLEVVGDPAPGSGFTAAAGLRAYLGTAGDQDVLALGLGGRLRYVFPAANRFAIQAEAFYAPGIVSFLDSDGQSDFSIQGEYEILRTAIVYLGYRRVRSELEAHRDVDVDKGGYFGLRLIF</sequence>
<keyword evidence="3" id="KW-1185">Reference proteome</keyword>
<keyword evidence="1" id="KW-0732">Signal</keyword>
<dbReference type="Proteomes" id="UP000276634">
    <property type="component" value="Unassembled WGS sequence"/>
</dbReference>
<dbReference type="InterPro" id="IPR009998">
    <property type="entry name" value="YfaZ"/>
</dbReference>
<organism evidence="2 3">
    <name type="scientific">Inmirania thermothiophila</name>
    <dbReference type="NCBI Taxonomy" id="1750597"/>
    <lineage>
        <taxon>Bacteria</taxon>
        <taxon>Pseudomonadati</taxon>
        <taxon>Pseudomonadota</taxon>
        <taxon>Gammaproteobacteria</taxon>
        <taxon>Chromatiales</taxon>
        <taxon>Ectothiorhodospiraceae</taxon>
        <taxon>Inmirania</taxon>
    </lineage>
</organism>
<reference evidence="2 3" key="1">
    <citation type="submission" date="2018-11" db="EMBL/GenBank/DDBJ databases">
        <title>Genomic Encyclopedia of Type Strains, Phase IV (KMG-IV): sequencing the most valuable type-strain genomes for metagenomic binning, comparative biology and taxonomic classification.</title>
        <authorList>
            <person name="Goeker M."/>
        </authorList>
    </citation>
    <scope>NUCLEOTIDE SEQUENCE [LARGE SCALE GENOMIC DNA]</scope>
    <source>
        <strain evidence="2 3">DSM 100275</strain>
    </source>
</reference>
<feature type="chain" id="PRO_5018251003" evidence="1">
    <location>
        <begin position="21"/>
        <end position="186"/>
    </location>
</feature>
<proteinExistence type="predicted"/>
<gene>
    <name evidence="2" type="ORF">EDC57_0159</name>
</gene>
<evidence type="ECO:0000256" key="1">
    <source>
        <dbReference type="SAM" id="SignalP"/>
    </source>
</evidence>
<feature type="signal peptide" evidence="1">
    <location>
        <begin position="1"/>
        <end position="20"/>
    </location>
</feature>
<evidence type="ECO:0000313" key="3">
    <source>
        <dbReference type="Proteomes" id="UP000276634"/>
    </source>
</evidence>